<proteinExistence type="inferred from homology"/>
<evidence type="ECO:0000256" key="10">
    <source>
        <dbReference type="ARBA" id="ARBA00023235"/>
    </source>
</evidence>
<dbReference type="InterPro" id="IPR027417">
    <property type="entry name" value="P-loop_NTPase"/>
</dbReference>
<feature type="domain" description="UvrD-like helicase C-terminal" evidence="16">
    <location>
        <begin position="526"/>
        <end position="813"/>
    </location>
</feature>
<keyword evidence="3 13" id="KW-0227">DNA damage</keyword>
<dbReference type="RefSeq" id="WP_213122917.1">
    <property type="nucleotide sequence ID" value="NZ_JAGYPG010000001.1"/>
</dbReference>
<evidence type="ECO:0000259" key="15">
    <source>
        <dbReference type="PROSITE" id="PS51198"/>
    </source>
</evidence>
<dbReference type="GO" id="GO:0000724">
    <property type="term" value="P:double-strand break repair via homologous recombination"/>
    <property type="evidence" value="ECO:0007669"/>
    <property type="project" value="UniProtKB-UniRule"/>
</dbReference>
<dbReference type="Pfam" id="PF12705">
    <property type="entry name" value="PDDEXK_1"/>
    <property type="match status" value="1"/>
</dbReference>
<evidence type="ECO:0000256" key="6">
    <source>
        <dbReference type="ARBA" id="ARBA00022839"/>
    </source>
</evidence>
<dbReference type="Pfam" id="PF13361">
    <property type="entry name" value="UvrD_C"/>
    <property type="match status" value="1"/>
</dbReference>
<evidence type="ECO:0000259" key="16">
    <source>
        <dbReference type="PROSITE" id="PS51217"/>
    </source>
</evidence>
<protein>
    <recommendedName>
        <fullName evidence="13">ATP-dependent helicase/nuclease subunit A</fullName>
        <ecNumber evidence="13">3.1.-.-</ecNumber>
        <ecNumber evidence="13">5.6.2.4</ecNumber>
    </recommendedName>
    <alternativeName>
        <fullName evidence="13">ATP-dependent helicase/nuclease AddA</fullName>
    </alternativeName>
    <alternativeName>
        <fullName evidence="13">DNA 3'-5' helicase AddA</fullName>
    </alternativeName>
</protein>
<dbReference type="PANTHER" id="PTHR11070:SF48">
    <property type="entry name" value="ATP-DEPENDENT HELICASE_NUCLEASE SUBUNIT A"/>
    <property type="match status" value="1"/>
</dbReference>
<dbReference type="CDD" id="cd17932">
    <property type="entry name" value="DEXQc_UvrD"/>
    <property type="match status" value="1"/>
</dbReference>
<evidence type="ECO:0000256" key="14">
    <source>
        <dbReference type="PROSITE-ProRule" id="PRU00560"/>
    </source>
</evidence>
<dbReference type="Gene3D" id="3.40.50.300">
    <property type="entry name" value="P-loop containing nucleotide triphosphate hydrolases"/>
    <property type="match status" value="4"/>
</dbReference>
<evidence type="ECO:0000256" key="12">
    <source>
        <dbReference type="ARBA" id="ARBA00048988"/>
    </source>
</evidence>
<evidence type="ECO:0000256" key="8">
    <source>
        <dbReference type="ARBA" id="ARBA00023125"/>
    </source>
</evidence>
<dbReference type="PANTHER" id="PTHR11070">
    <property type="entry name" value="UVRD / RECB / PCRA DNA HELICASE FAMILY MEMBER"/>
    <property type="match status" value="1"/>
</dbReference>
<evidence type="ECO:0000256" key="5">
    <source>
        <dbReference type="ARBA" id="ARBA00022806"/>
    </source>
</evidence>
<keyword evidence="5 13" id="KW-0347">Helicase</keyword>
<dbReference type="EMBL" id="JAGYPG010000001">
    <property type="protein sequence ID" value="MBS4193620.1"/>
    <property type="molecule type" value="Genomic_DNA"/>
</dbReference>
<dbReference type="FunFam" id="3.40.50.300:FF:001236">
    <property type="entry name" value="ATP-dependent helicase/nuclease subunit A"/>
    <property type="match status" value="1"/>
</dbReference>
<evidence type="ECO:0000256" key="9">
    <source>
        <dbReference type="ARBA" id="ARBA00023204"/>
    </source>
</evidence>
<keyword evidence="6 13" id="KW-0269">Exonuclease</keyword>
<sequence length="1249" mass="144514">MKTVIPNKPEHVTWTNDQWKAIMAKDQDILVAAAAGSGKTAVLVERIIQKILASEDPINIDELLVVTFTNASAAEMRHRIGEALEKAINEDPLSSHLRRQLGLLNSASISTLHSFCLDVVRKYYYMIDIDPGFRIADQTEADLLRDEVLDELFEREYGKSENESFYRLVDTFSNDRNDSAVQDLVLKLYDFSRSHPDPFMWLNQIVEMYDVTENTNIEQLPFIDILKFDIQLQISGARELLEQALELSKYPGGPAPRAENYLDDLFIVERMENAAAKGWKSLYETMNDWSFSRSKSCKGDEYDPDIVKEADDLRKAARGMLDKLAKELFSKTPEKFLKDMQDMKQVLATLVEVVKQFSQLFEKEKADRGLVDFSDLEHLCLEILLEPNEEEKGIIPSEIAISYQKQFKEVLVDEYQDTNMVQETIIKLVSTDSEFNGNLFMVGDVKQSIYRFRLAEPNLFLGKYLRFTREGENTGLRIDLSRNFRSRAEVLDGVNYIFKQIMGTNVGEIEYNHDAELIKGSGYPDDDSFPIEVAIIDQSDEEVDDQEEFENHLDHNELVQTKLEARYMAGKIRKMIDEENPIYELKTKSVRPTRYKDIVILVRSLSWAPEIMEEFKHYGIPVHVNLSTGYFEATEVSIMMSLLKIIDNPDQDIPLAAVLRSPIIGLSEEELAHIRLHTRKGSYYEACKMFISKIPDHDFGQAWEQVSQFFNQLHEWRNIARGGALSELIWQLYRDTGFYEFVGGLPGGKQRQANLRAFYDRARQYESTSFRGLFRFLRFIERMRDRGNDLGAARALGEQEDVVRIMTIHSSKGLEFPVVFVAGTARQFNMRDLYSSNLFDKEFGFACKYVNPEKRISYSSLPQLAFKRKKKMELLSEEMRVLYVALTRAKEQLFLVATVKNVEKKMKKWMKAMKQSDWLLSDQDRAQAKCYLDWIGMALVRHQDGENVRLASGGKCENEIFEHPSRWKIEVFSKNQFDEEIGNHQNADLTWQESVKKGQAIEIESTYKEEVYSRLSWEYAFPLSTKRMSKQSVSEIKRMFETRDEASSTQLIKRDSKLHYDRPKFMSEKGVLSPAERGTAMHTVMQHIPLDEQPTILSIELLLEELILKEIITNEQAEVVSSEQIVEFFQSDIGIRTISAKKVHREVPFTMGIPAREVYSDWDGFDENVLVQGIIDCIIEENDGVILLDYKTDTIQGRFPNGFSQAKNILARRYETQLNFYERAITEIWEKPVIGKYLYFFDGGEFLKL</sequence>
<dbReference type="AlphaFoldDB" id="A0A942T9K1"/>
<evidence type="ECO:0000256" key="11">
    <source>
        <dbReference type="ARBA" id="ARBA00034617"/>
    </source>
</evidence>
<dbReference type="Gene3D" id="1.10.274.50">
    <property type="match status" value="1"/>
</dbReference>
<comment type="cofactor">
    <cofactor evidence="13">
        <name>Mg(2+)</name>
        <dbReference type="ChEBI" id="CHEBI:18420"/>
    </cofactor>
</comment>
<keyword evidence="8 13" id="KW-0238">DNA-binding</keyword>
<dbReference type="InterPro" id="IPR011335">
    <property type="entry name" value="Restrct_endonuc-II-like"/>
</dbReference>
<keyword evidence="4 13" id="KW-0378">Hydrolase</keyword>
<dbReference type="InterPro" id="IPR014017">
    <property type="entry name" value="DNA_helicase_UvrD-like_C"/>
</dbReference>
<organism evidence="17 18">
    <name type="scientific">Lederbergia citri</name>
    <dbReference type="NCBI Taxonomy" id="2833580"/>
    <lineage>
        <taxon>Bacteria</taxon>
        <taxon>Bacillati</taxon>
        <taxon>Bacillota</taxon>
        <taxon>Bacilli</taxon>
        <taxon>Bacillales</taxon>
        <taxon>Bacillaceae</taxon>
        <taxon>Lederbergia</taxon>
    </lineage>
</organism>
<comment type="catalytic activity">
    <reaction evidence="12 13">
        <text>ATP + H2O = ADP + phosphate + H(+)</text>
        <dbReference type="Rhea" id="RHEA:13065"/>
        <dbReference type="ChEBI" id="CHEBI:15377"/>
        <dbReference type="ChEBI" id="CHEBI:15378"/>
        <dbReference type="ChEBI" id="CHEBI:30616"/>
        <dbReference type="ChEBI" id="CHEBI:43474"/>
        <dbReference type="ChEBI" id="CHEBI:456216"/>
        <dbReference type="EC" id="5.6.2.4"/>
    </reaction>
</comment>
<comment type="caution">
    <text evidence="17">The sequence shown here is derived from an EMBL/GenBank/DDBJ whole genome shotgun (WGS) entry which is preliminary data.</text>
</comment>
<gene>
    <name evidence="13 17" type="primary">addA</name>
    <name evidence="17" type="ORF">KHA97_00870</name>
</gene>
<dbReference type="Gene3D" id="3.90.320.10">
    <property type="match status" value="1"/>
</dbReference>
<dbReference type="PROSITE" id="PS51198">
    <property type="entry name" value="UVRD_HELICASE_ATP_BIND"/>
    <property type="match status" value="1"/>
</dbReference>
<dbReference type="InterPro" id="IPR000212">
    <property type="entry name" value="DNA_helicase_UvrD/REP"/>
</dbReference>
<comment type="subunit">
    <text evidence="13">Heterodimer of AddA and AddB/RexB.</text>
</comment>
<evidence type="ECO:0000256" key="1">
    <source>
        <dbReference type="ARBA" id="ARBA00022722"/>
    </source>
</evidence>
<accession>A0A942T9K1</accession>
<dbReference type="SUPFAM" id="SSF52540">
    <property type="entry name" value="P-loop containing nucleoside triphosphate hydrolases"/>
    <property type="match status" value="1"/>
</dbReference>
<evidence type="ECO:0000313" key="17">
    <source>
        <dbReference type="EMBL" id="MBS4193620.1"/>
    </source>
</evidence>
<name>A0A942T9K1_9BACI</name>
<evidence type="ECO:0000256" key="4">
    <source>
        <dbReference type="ARBA" id="ARBA00022801"/>
    </source>
</evidence>
<evidence type="ECO:0000256" key="2">
    <source>
        <dbReference type="ARBA" id="ARBA00022741"/>
    </source>
</evidence>
<evidence type="ECO:0000313" key="18">
    <source>
        <dbReference type="Proteomes" id="UP000681414"/>
    </source>
</evidence>
<keyword evidence="7 13" id="KW-0067">ATP-binding</keyword>
<evidence type="ECO:0000256" key="7">
    <source>
        <dbReference type="ARBA" id="ARBA00022840"/>
    </source>
</evidence>
<dbReference type="EC" id="3.1.-.-" evidence="13"/>
<dbReference type="Pfam" id="PF00580">
    <property type="entry name" value="UvrD-helicase"/>
    <property type="match status" value="1"/>
</dbReference>
<dbReference type="Proteomes" id="UP000681414">
    <property type="component" value="Unassembled WGS sequence"/>
</dbReference>
<evidence type="ECO:0000256" key="13">
    <source>
        <dbReference type="HAMAP-Rule" id="MF_01451"/>
    </source>
</evidence>
<dbReference type="InterPro" id="IPR011604">
    <property type="entry name" value="PDDEXK-like_dom_sf"/>
</dbReference>
<keyword evidence="2 13" id="KW-0547">Nucleotide-binding</keyword>
<dbReference type="InterPro" id="IPR038726">
    <property type="entry name" value="PDDEXK_AddAB-type"/>
</dbReference>
<comment type="catalytic activity">
    <reaction evidence="11 13">
        <text>Couples ATP hydrolysis with the unwinding of duplex DNA by translocating in the 3'-5' direction.</text>
        <dbReference type="EC" id="5.6.2.4"/>
    </reaction>
</comment>
<dbReference type="PROSITE" id="PS51217">
    <property type="entry name" value="UVRD_HELICASE_CTER"/>
    <property type="match status" value="1"/>
</dbReference>
<reference evidence="17 18" key="1">
    <citation type="submission" date="2021-05" db="EMBL/GenBank/DDBJ databases">
        <title>Novel Bacillus species.</title>
        <authorList>
            <person name="Liu G."/>
        </authorList>
    </citation>
    <scope>NUCLEOTIDE SEQUENCE [LARGE SCALE GENOMIC DNA]</scope>
    <source>
        <strain evidence="18">FJAT-49780</strain>
    </source>
</reference>
<comment type="similarity">
    <text evidence="13">Belongs to the helicase family. AddA subfamily.</text>
</comment>
<dbReference type="SUPFAM" id="SSF52980">
    <property type="entry name" value="Restriction endonuclease-like"/>
    <property type="match status" value="1"/>
</dbReference>
<keyword evidence="10 13" id="KW-0413">Isomerase</keyword>
<dbReference type="GO" id="GO:0008408">
    <property type="term" value="F:3'-5' exonuclease activity"/>
    <property type="evidence" value="ECO:0007669"/>
    <property type="project" value="UniProtKB-UniRule"/>
</dbReference>
<dbReference type="GO" id="GO:0033202">
    <property type="term" value="C:DNA helicase complex"/>
    <property type="evidence" value="ECO:0007669"/>
    <property type="project" value="TreeGrafter"/>
</dbReference>
<dbReference type="GO" id="GO:0005524">
    <property type="term" value="F:ATP binding"/>
    <property type="evidence" value="ECO:0007669"/>
    <property type="project" value="UniProtKB-UniRule"/>
</dbReference>
<dbReference type="EC" id="5.6.2.4" evidence="13"/>
<dbReference type="InterPro" id="IPR014152">
    <property type="entry name" value="AddA"/>
</dbReference>
<keyword evidence="9 13" id="KW-0234">DNA repair</keyword>
<feature type="domain" description="UvrD-like helicase ATP-binding" evidence="15">
    <location>
        <begin position="12"/>
        <end position="487"/>
    </location>
</feature>
<dbReference type="HAMAP" id="MF_01451">
    <property type="entry name" value="AddA"/>
    <property type="match status" value="1"/>
</dbReference>
<dbReference type="GO" id="GO:0005829">
    <property type="term" value="C:cytosol"/>
    <property type="evidence" value="ECO:0007669"/>
    <property type="project" value="TreeGrafter"/>
</dbReference>
<dbReference type="InterPro" id="IPR014016">
    <property type="entry name" value="UvrD-like_ATP-bd"/>
</dbReference>
<dbReference type="NCBIfam" id="TIGR02785">
    <property type="entry name" value="addA_Gpos"/>
    <property type="match status" value="1"/>
</dbReference>
<dbReference type="GO" id="GO:0003690">
    <property type="term" value="F:double-stranded DNA binding"/>
    <property type="evidence" value="ECO:0007669"/>
    <property type="project" value="UniProtKB-UniRule"/>
</dbReference>
<comment type="function">
    <text evidence="13">The heterodimer acts as both an ATP-dependent DNA helicase and an ATP-dependent, dual-direction single-stranded exonuclease. Recognizes the chi site generating a DNA molecule suitable for the initiation of homologous recombination. The AddA nuclease domain is required for chi fragment generation; this subunit has the helicase and 3' -&gt; 5' nuclease activities.</text>
</comment>
<feature type="binding site" evidence="14">
    <location>
        <begin position="33"/>
        <end position="40"/>
    </location>
    <ligand>
        <name>ATP</name>
        <dbReference type="ChEBI" id="CHEBI:30616"/>
    </ligand>
</feature>
<keyword evidence="1 13" id="KW-0540">Nuclease</keyword>
<dbReference type="GO" id="GO:0043138">
    <property type="term" value="F:3'-5' DNA helicase activity"/>
    <property type="evidence" value="ECO:0007669"/>
    <property type="project" value="UniProtKB-UniRule"/>
</dbReference>
<keyword evidence="18" id="KW-1185">Reference proteome</keyword>
<evidence type="ECO:0000256" key="3">
    <source>
        <dbReference type="ARBA" id="ARBA00022763"/>
    </source>
</evidence>